<dbReference type="EMBL" id="BPVZ01000058">
    <property type="protein sequence ID" value="GKV21611.1"/>
    <property type="molecule type" value="Genomic_DNA"/>
</dbReference>
<name>A0AAV5KAY0_9ROSI</name>
<dbReference type="AlphaFoldDB" id="A0AAV5KAY0"/>
<comment type="caution">
    <text evidence="2">The sequence shown here is derived from an EMBL/GenBank/DDBJ whole genome shotgun (WGS) entry which is preliminary data.</text>
</comment>
<reference evidence="2 3" key="1">
    <citation type="journal article" date="2021" name="Commun. Biol.">
        <title>The genome of Shorea leprosula (Dipterocarpaceae) highlights the ecological relevance of drought in aseasonal tropical rainforests.</title>
        <authorList>
            <person name="Ng K.K.S."/>
            <person name="Kobayashi M.J."/>
            <person name="Fawcett J.A."/>
            <person name="Hatakeyama M."/>
            <person name="Paape T."/>
            <person name="Ng C.H."/>
            <person name="Ang C.C."/>
            <person name="Tnah L.H."/>
            <person name="Lee C.T."/>
            <person name="Nishiyama T."/>
            <person name="Sese J."/>
            <person name="O'Brien M.J."/>
            <person name="Copetti D."/>
            <person name="Mohd Noor M.I."/>
            <person name="Ong R.C."/>
            <person name="Putra M."/>
            <person name="Sireger I.Z."/>
            <person name="Indrioko S."/>
            <person name="Kosugi Y."/>
            <person name="Izuno A."/>
            <person name="Isagi Y."/>
            <person name="Lee S.L."/>
            <person name="Shimizu K.K."/>
        </authorList>
    </citation>
    <scope>NUCLEOTIDE SEQUENCE [LARGE SCALE GENOMIC DNA]</scope>
    <source>
        <strain evidence="2">214</strain>
    </source>
</reference>
<gene>
    <name evidence="2" type="ORF">SLEP1_g31573</name>
</gene>
<evidence type="ECO:0000256" key="1">
    <source>
        <dbReference type="SAM" id="MobiDB-lite"/>
    </source>
</evidence>
<evidence type="ECO:0000313" key="2">
    <source>
        <dbReference type="EMBL" id="GKV21611.1"/>
    </source>
</evidence>
<dbReference type="PANTHER" id="PTHR11439">
    <property type="entry name" value="GAG-POL-RELATED RETROTRANSPOSON"/>
    <property type="match status" value="1"/>
</dbReference>
<organism evidence="2 3">
    <name type="scientific">Rubroshorea leprosula</name>
    <dbReference type="NCBI Taxonomy" id="152421"/>
    <lineage>
        <taxon>Eukaryota</taxon>
        <taxon>Viridiplantae</taxon>
        <taxon>Streptophyta</taxon>
        <taxon>Embryophyta</taxon>
        <taxon>Tracheophyta</taxon>
        <taxon>Spermatophyta</taxon>
        <taxon>Magnoliopsida</taxon>
        <taxon>eudicotyledons</taxon>
        <taxon>Gunneridae</taxon>
        <taxon>Pentapetalae</taxon>
        <taxon>rosids</taxon>
        <taxon>malvids</taxon>
        <taxon>Malvales</taxon>
        <taxon>Dipterocarpaceae</taxon>
        <taxon>Rubroshorea</taxon>
    </lineage>
</organism>
<protein>
    <recommendedName>
        <fullName evidence="4">Reverse transcriptase Ty1/copia-type domain-containing protein</fullName>
    </recommendedName>
</protein>
<dbReference type="CDD" id="cd09272">
    <property type="entry name" value="RNase_HI_RT_Ty1"/>
    <property type="match status" value="1"/>
</dbReference>
<proteinExistence type="predicted"/>
<dbReference type="SUPFAM" id="SSF56672">
    <property type="entry name" value="DNA/RNA polymerases"/>
    <property type="match status" value="1"/>
</dbReference>
<dbReference type="InterPro" id="IPR043502">
    <property type="entry name" value="DNA/RNA_pol_sf"/>
</dbReference>
<dbReference type="Proteomes" id="UP001054252">
    <property type="component" value="Unassembled WGS sequence"/>
</dbReference>
<keyword evidence="3" id="KW-1185">Reference proteome</keyword>
<evidence type="ECO:0000313" key="3">
    <source>
        <dbReference type="Proteomes" id="UP001054252"/>
    </source>
</evidence>
<sequence>MSKNKTKLTIQSFHQMASLISVKLSNTNSLLWKSQVFPVIRSAQLMNHLEEEAPVMNITRNGKEETNPDYEVWLNNDRLLTNWLLGTMNEEALSLVVRCDTTSQIWRINPSLVQVAQEEPAFAKSSQESIRVQVVAQEELDPTESSQEPIGVPPPSHNATSASTHPMMTRTRIDIREPKTIKKALQLPQWLRAMQEELVALYKNNTWTLVPPPSTNTNIVGSKWVFKTKLNSDGSVDRFKARLMARRFSQVPGVTLFSGGIFLSQAKYAKDILTRATMLETSIIATPMEVKEPHTPRDEDLVDAQEYRKIVGALQHLAITKVDLYWAGCTITGRSTTRFCIFLGANCISWSSKKQSTIARSTTEAEYRALASTTAELVWITYLLRDIGISLLNPPQVFSNNISALHMFINPMFHARTKHIELDYHFVREKVTLGSLVMRYISSIDQIADIFTKPLPRTQF</sequence>
<dbReference type="PANTHER" id="PTHR11439:SF455">
    <property type="entry name" value="RLK (RECEPTOR-LIKE PROTEIN KINASE) 8, PUTATIVE-RELATED"/>
    <property type="match status" value="1"/>
</dbReference>
<feature type="region of interest" description="Disordered" evidence="1">
    <location>
        <begin position="140"/>
        <end position="165"/>
    </location>
</feature>
<evidence type="ECO:0008006" key="4">
    <source>
        <dbReference type="Google" id="ProtNLM"/>
    </source>
</evidence>
<accession>A0AAV5KAY0</accession>